<feature type="compositionally biased region" description="Low complexity" evidence="4">
    <location>
        <begin position="10"/>
        <end position="25"/>
    </location>
</feature>
<dbReference type="Pfam" id="PF14525">
    <property type="entry name" value="AraC_binding_2"/>
    <property type="match status" value="1"/>
</dbReference>
<dbReference type="EMBL" id="WHJE01000003">
    <property type="protein sequence ID" value="KAE8765927.1"/>
    <property type="molecule type" value="Genomic_DNA"/>
</dbReference>
<dbReference type="InterPro" id="IPR018060">
    <property type="entry name" value="HTH_AraC"/>
</dbReference>
<evidence type="ECO:0000256" key="1">
    <source>
        <dbReference type="ARBA" id="ARBA00023015"/>
    </source>
</evidence>
<sequence length="307" mass="33460">MPMAALTAELSRSSATTTSDSRAARPASRRLDRLDIIQLGTGSWHFPASLPTHRRYVLAAYVLRGALRVGHGDHGLSLSQGQFTTVWSGTAARLEVGDSAEVLLVRIPEVMAGEYAPAFRAVDCRPVDADRGTAGLVGHLLRGLAADAGELHPENPVRLAQHIVGLLALLCADETRAAPLDERAAALRAAKEYIEENLNYPELTSDRVARAQNMSTRTLHRLFEAEGLTIAGWIRARRLEHCRAELVDPQMRTIPVSGIGSRWGLWDPAHFSRLFKAAFGVSPRAYRTKHLGHRCDEACRPAMAAGV</sequence>
<protein>
    <submittedName>
        <fullName evidence="6">Helix-turn-helix domain-containing protein</fullName>
    </submittedName>
</protein>
<keyword evidence="3" id="KW-0804">Transcription</keyword>
<dbReference type="InterPro" id="IPR009057">
    <property type="entry name" value="Homeodomain-like_sf"/>
</dbReference>
<proteinExistence type="predicted"/>
<feature type="domain" description="HTH araC/xylS-type" evidence="5">
    <location>
        <begin position="188"/>
        <end position="289"/>
    </location>
</feature>
<keyword evidence="7" id="KW-1185">Reference proteome</keyword>
<dbReference type="PANTHER" id="PTHR46796">
    <property type="entry name" value="HTH-TYPE TRANSCRIPTIONAL ACTIVATOR RHAS-RELATED"/>
    <property type="match status" value="1"/>
</dbReference>
<dbReference type="PROSITE" id="PS01124">
    <property type="entry name" value="HTH_ARAC_FAMILY_2"/>
    <property type="match status" value="1"/>
</dbReference>
<comment type="caution">
    <text evidence="6">The sequence shown here is derived from an EMBL/GenBank/DDBJ whole genome shotgun (WGS) entry which is preliminary data.</text>
</comment>
<dbReference type="PANTHER" id="PTHR46796:SF6">
    <property type="entry name" value="ARAC SUBFAMILY"/>
    <property type="match status" value="1"/>
</dbReference>
<dbReference type="RefSeq" id="WP_152202375.1">
    <property type="nucleotide sequence ID" value="NZ_VUKF01000013.1"/>
</dbReference>
<dbReference type="GO" id="GO:0003700">
    <property type="term" value="F:DNA-binding transcription factor activity"/>
    <property type="evidence" value="ECO:0007669"/>
    <property type="project" value="InterPro"/>
</dbReference>
<gene>
    <name evidence="6" type="ORF">GB883_01510</name>
</gene>
<dbReference type="GO" id="GO:0043565">
    <property type="term" value="F:sequence-specific DNA binding"/>
    <property type="evidence" value="ECO:0007669"/>
    <property type="project" value="InterPro"/>
</dbReference>
<dbReference type="InterPro" id="IPR035418">
    <property type="entry name" value="AraC-bd_2"/>
</dbReference>
<dbReference type="Proteomes" id="UP000451860">
    <property type="component" value="Unassembled WGS sequence"/>
</dbReference>
<keyword evidence="2" id="KW-0238">DNA-binding</keyword>
<keyword evidence="1" id="KW-0805">Transcription regulation</keyword>
<evidence type="ECO:0000259" key="5">
    <source>
        <dbReference type="PROSITE" id="PS01124"/>
    </source>
</evidence>
<accession>A0A7J5UUH4</accession>
<dbReference type="SUPFAM" id="SSF46689">
    <property type="entry name" value="Homeodomain-like"/>
    <property type="match status" value="1"/>
</dbReference>
<evidence type="ECO:0000256" key="3">
    <source>
        <dbReference type="ARBA" id="ARBA00023163"/>
    </source>
</evidence>
<evidence type="ECO:0000256" key="2">
    <source>
        <dbReference type="ARBA" id="ARBA00023125"/>
    </source>
</evidence>
<dbReference type="SMART" id="SM00342">
    <property type="entry name" value="HTH_ARAC"/>
    <property type="match status" value="1"/>
</dbReference>
<dbReference type="InterPro" id="IPR050204">
    <property type="entry name" value="AraC_XylS_family_regulators"/>
</dbReference>
<evidence type="ECO:0000313" key="6">
    <source>
        <dbReference type="EMBL" id="KAE8765927.1"/>
    </source>
</evidence>
<dbReference type="Gene3D" id="1.10.10.60">
    <property type="entry name" value="Homeodomain-like"/>
    <property type="match status" value="1"/>
</dbReference>
<reference evidence="6 7" key="1">
    <citation type="submission" date="2019-10" db="EMBL/GenBank/DDBJ databases">
        <title>Georgenia wutianyii sp. nov. and Georgenia yuyongxinii sp. nov. isolated from plateau pika (Ochotona curzoniae) in the Qinghai-Tibet plateau of China.</title>
        <authorList>
            <person name="Tian Z."/>
        </authorList>
    </citation>
    <scope>NUCLEOTIDE SEQUENCE [LARGE SCALE GENOMIC DNA]</scope>
    <source>
        <strain evidence="6 7">DSM 21501</strain>
    </source>
</reference>
<dbReference type="OrthoDB" id="9799345at2"/>
<dbReference type="Pfam" id="PF12833">
    <property type="entry name" value="HTH_18"/>
    <property type="match status" value="1"/>
</dbReference>
<feature type="region of interest" description="Disordered" evidence="4">
    <location>
        <begin position="1"/>
        <end position="25"/>
    </location>
</feature>
<organism evidence="6 7">
    <name type="scientific">Georgenia thermotolerans</name>
    <dbReference type="NCBI Taxonomy" id="527326"/>
    <lineage>
        <taxon>Bacteria</taxon>
        <taxon>Bacillati</taxon>
        <taxon>Actinomycetota</taxon>
        <taxon>Actinomycetes</taxon>
        <taxon>Micrococcales</taxon>
        <taxon>Bogoriellaceae</taxon>
        <taxon>Georgenia</taxon>
    </lineage>
</organism>
<evidence type="ECO:0000313" key="7">
    <source>
        <dbReference type="Proteomes" id="UP000451860"/>
    </source>
</evidence>
<evidence type="ECO:0000256" key="4">
    <source>
        <dbReference type="SAM" id="MobiDB-lite"/>
    </source>
</evidence>
<name>A0A7J5UUH4_9MICO</name>
<dbReference type="AlphaFoldDB" id="A0A7J5UUH4"/>